<feature type="compositionally biased region" description="Basic and acidic residues" evidence="1">
    <location>
        <begin position="58"/>
        <end position="74"/>
    </location>
</feature>
<keyword evidence="2" id="KW-0812">Transmembrane</keyword>
<keyword evidence="2" id="KW-0472">Membrane</keyword>
<name>A0A542EIT6_9MICO</name>
<evidence type="ECO:0000256" key="1">
    <source>
        <dbReference type="SAM" id="MobiDB-lite"/>
    </source>
</evidence>
<organism evidence="3 4">
    <name type="scientific">Yimella lutea</name>
    <dbReference type="NCBI Taxonomy" id="587872"/>
    <lineage>
        <taxon>Bacteria</taxon>
        <taxon>Bacillati</taxon>
        <taxon>Actinomycetota</taxon>
        <taxon>Actinomycetes</taxon>
        <taxon>Micrococcales</taxon>
        <taxon>Dermacoccaceae</taxon>
        <taxon>Yimella</taxon>
    </lineage>
</organism>
<evidence type="ECO:0000313" key="4">
    <source>
        <dbReference type="Proteomes" id="UP000320806"/>
    </source>
</evidence>
<dbReference type="AlphaFoldDB" id="A0A542EIT6"/>
<feature type="transmembrane region" description="Helical" evidence="2">
    <location>
        <begin position="27"/>
        <end position="47"/>
    </location>
</feature>
<dbReference type="RefSeq" id="WP_141928851.1">
    <property type="nucleotide sequence ID" value="NZ_BAABCI010000022.1"/>
</dbReference>
<keyword evidence="2" id="KW-1133">Transmembrane helix</keyword>
<protein>
    <submittedName>
        <fullName evidence="3">Uncharacterized protein</fullName>
    </submittedName>
</protein>
<keyword evidence="4" id="KW-1185">Reference proteome</keyword>
<dbReference type="EMBL" id="VFMO01000001">
    <property type="protein sequence ID" value="TQJ15229.1"/>
    <property type="molecule type" value="Genomic_DNA"/>
</dbReference>
<comment type="caution">
    <text evidence="3">The sequence shown here is derived from an EMBL/GenBank/DDBJ whole genome shotgun (WGS) entry which is preliminary data.</text>
</comment>
<dbReference type="OrthoDB" id="5149025at2"/>
<evidence type="ECO:0000313" key="3">
    <source>
        <dbReference type="EMBL" id="TQJ15229.1"/>
    </source>
</evidence>
<accession>A0A542EIT6</accession>
<evidence type="ECO:0000256" key="2">
    <source>
        <dbReference type="SAM" id="Phobius"/>
    </source>
</evidence>
<reference evidence="3 4" key="1">
    <citation type="submission" date="2019-06" db="EMBL/GenBank/DDBJ databases">
        <title>Sequencing the genomes of 1000 actinobacteria strains.</title>
        <authorList>
            <person name="Klenk H.-P."/>
        </authorList>
    </citation>
    <scope>NUCLEOTIDE SEQUENCE [LARGE SCALE GENOMIC DNA]</scope>
    <source>
        <strain evidence="3 4">DSM 19828</strain>
    </source>
</reference>
<feature type="region of interest" description="Disordered" evidence="1">
    <location>
        <begin position="51"/>
        <end position="74"/>
    </location>
</feature>
<dbReference type="Proteomes" id="UP000320806">
    <property type="component" value="Unassembled WGS sequence"/>
</dbReference>
<sequence>MTSRVLTIVAEGDVPPLHHNELPMPHLMYGLIALAVFALMFGILWSFRNTSPKLGEQVPHDNPKVTNRDERSDH</sequence>
<proteinExistence type="predicted"/>
<gene>
    <name evidence="3" type="ORF">FB459_2766</name>
</gene>